<evidence type="ECO:0000313" key="7">
    <source>
        <dbReference type="Proteomes" id="UP001229244"/>
    </source>
</evidence>
<evidence type="ECO:0000256" key="3">
    <source>
        <dbReference type="ARBA" id="ARBA00022801"/>
    </source>
</evidence>
<dbReference type="Proteomes" id="UP001229244">
    <property type="component" value="Unassembled WGS sequence"/>
</dbReference>
<dbReference type="PANTHER" id="PTHR42978:SF6">
    <property type="entry name" value="QUORUM-QUENCHING LACTONASE YTNP-RELATED"/>
    <property type="match status" value="1"/>
</dbReference>
<accession>A0AAE3VPI9</accession>
<dbReference type="EMBL" id="JAUSUL010000002">
    <property type="protein sequence ID" value="MDQ0315800.1"/>
    <property type="molecule type" value="Genomic_DNA"/>
</dbReference>
<dbReference type="Pfam" id="PF00753">
    <property type="entry name" value="Lactamase_B"/>
    <property type="match status" value="1"/>
</dbReference>
<gene>
    <name evidence="6" type="ORF">J2S73_002257</name>
</gene>
<evidence type="ECO:0000256" key="2">
    <source>
        <dbReference type="ARBA" id="ARBA00022723"/>
    </source>
</evidence>
<name>A0AAE3VPI9_9HYPH</name>
<dbReference type="SMART" id="SM00849">
    <property type="entry name" value="Lactamase_B"/>
    <property type="match status" value="1"/>
</dbReference>
<dbReference type="SUPFAM" id="SSF56281">
    <property type="entry name" value="Metallo-hydrolase/oxidoreductase"/>
    <property type="match status" value="1"/>
</dbReference>
<feature type="domain" description="Metallo-beta-lactamase" evidence="5">
    <location>
        <begin position="54"/>
        <end position="267"/>
    </location>
</feature>
<evidence type="ECO:0000256" key="4">
    <source>
        <dbReference type="ARBA" id="ARBA00022833"/>
    </source>
</evidence>
<protein>
    <submittedName>
        <fullName evidence="6">Glyoxylase-like metal-dependent hydrolase (Beta-lactamase superfamily II)</fullName>
    </submittedName>
</protein>
<comment type="caution">
    <text evidence="6">The sequence shown here is derived from an EMBL/GenBank/DDBJ whole genome shotgun (WGS) entry which is preliminary data.</text>
</comment>
<evidence type="ECO:0000256" key="1">
    <source>
        <dbReference type="ARBA" id="ARBA00007749"/>
    </source>
</evidence>
<evidence type="ECO:0000259" key="5">
    <source>
        <dbReference type="SMART" id="SM00849"/>
    </source>
</evidence>
<keyword evidence="7" id="KW-1185">Reference proteome</keyword>
<comment type="similarity">
    <text evidence="1">Belongs to the metallo-beta-lactamase superfamily.</text>
</comment>
<sequence length="292" mass="32502">MIQIGDFGISRVEELVLDEDVSLLKHFGEETVAEHGGWLIPDFYNPERNCFYSMIHSWILRTPDKTIVIDTAGGDDKDRPLSPRFDHNKTGFLERLAAAGVQPEDVDMVLLTHLHVDHVGWNTRLQDGTWVPTFPNAEYVATATELEVRDPKRGAAEKPPQAWTTYLDSVQPIVDAGQMRVVEGTETIMPGIDLVPLPGHAPGMVGIRVRGGGKEALFIADAMHQPIQIYHPEWSSKYCENPELANETRAKMLKYAADEGALILPAHFVAPYCGYVRSGPNGYVFERPSETP</sequence>
<proteinExistence type="inferred from homology"/>
<dbReference type="RefSeq" id="WP_306885629.1">
    <property type="nucleotide sequence ID" value="NZ_JAUSUL010000002.1"/>
</dbReference>
<dbReference type="InterPro" id="IPR036866">
    <property type="entry name" value="RibonucZ/Hydroxyglut_hydro"/>
</dbReference>
<keyword evidence="2" id="KW-0479">Metal-binding</keyword>
<dbReference type="CDD" id="cd16277">
    <property type="entry name" value="metallo-hydrolase-like_MBL-fold"/>
    <property type="match status" value="1"/>
</dbReference>
<keyword evidence="4" id="KW-0862">Zinc</keyword>
<dbReference type="InterPro" id="IPR001279">
    <property type="entry name" value="Metallo-B-lactamas"/>
</dbReference>
<keyword evidence="3 6" id="KW-0378">Hydrolase</keyword>
<dbReference type="AlphaFoldDB" id="A0AAE3VPI9"/>
<reference evidence="6" key="1">
    <citation type="submission" date="2023-07" db="EMBL/GenBank/DDBJ databases">
        <title>Genomic Encyclopedia of Type Strains, Phase IV (KMG-IV): sequencing the most valuable type-strain genomes for metagenomic binning, comparative biology and taxonomic classification.</title>
        <authorList>
            <person name="Goeker M."/>
        </authorList>
    </citation>
    <scope>NUCLEOTIDE SEQUENCE</scope>
    <source>
        <strain evidence="6">DSM 21202</strain>
    </source>
</reference>
<organism evidence="6 7">
    <name type="scientific">Amorphus orientalis</name>
    <dbReference type="NCBI Taxonomy" id="649198"/>
    <lineage>
        <taxon>Bacteria</taxon>
        <taxon>Pseudomonadati</taxon>
        <taxon>Pseudomonadota</taxon>
        <taxon>Alphaproteobacteria</taxon>
        <taxon>Hyphomicrobiales</taxon>
        <taxon>Amorphaceae</taxon>
        <taxon>Amorphus</taxon>
    </lineage>
</organism>
<dbReference type="Gene3D" id="3.60.15.10">
    <property type="entry name" value="Ribonuclease Z/Hydroxyacylglutathione hydrolase-like"/>
    <property type="match status" value="1"/>
</dbReference>
<dbReference type="GO" id="GO:0046872">
    <property type="term" value="F:metal ion binding"/>
    <property type="evidence" value="ECO:0007669"/>
    <property type="project" value="UniProtKB-KW"/>
</dbReference>
<dbReference type="InterPro" id="IPR051013">
    <property type="entry name" value="MBL_superfamily_lactonases"/>
</dbReference>
<dbReference type="GO" id="GO:0016787">
    <property type="term" value="F:hydrolase activity"/>
    <property type="evidence" value="ECO:0007669"/>
    <property type="project" value="UniProtKB-KW"/>
</dbReference>
<evidence type="ECO:0000313" key="6">
    <source>
        <dbReference type="EMBL" id="MDQ0315800.1"/>
    </source>
</evidence>
<dbReference type="PANTHER" id="PTHR42978">
    <property type="entry name" value="QUORUM-QUENCHING LACTONASE YTNP-RELATED-RELATED"/>
    <property type="match status" value="1"/>
</dbReference>